<sequence>MVEYGQDGHQHTHPRQAFRVAGTRRPRHLVDAKIEVSDFDFSSNTMGAVKLPSRIRLEDRECPLSTTVEHVGEWWTLLILHDAFDGYTRFDQFQESLGISSSMLTTRLKTLVSDGLLERRPYQSDPVRHEYVLTELGCSLRPVIVALAAWGNSPVAPEERSMVLIDAATGEEIAPVVGDASTGRRLDDSDAYVFTAGPAASDEMRARYSHRRQSLGGSTVDQS</sequence>
<feature type="domain" description="HTH hxlR-type" evidence="5">
    <location>
        <begin position="62"/>
        <end position="159"/>
    </location>
</feature>
<accession>A0A1I2SHY5</accession>
<evidence type="ECO:0000256" key="4">
    <source>
        <dbReference type="SAM" id="MobiDB-lite"/>
    </source>
</evidence>
<dbReference type="InterPro" id="IPR036388">
    <property type="entry name" value="WH-like_DNA-bd_sf"/>
</dbReference>
<reference evidence="6 7" key="1">
    <citation type="submission" date="2016-10" db="EMBL/GenBank/DDBJ databases">
        <authorList>
            <person name="de Groot N.N."/>
        </authorList>
    </citation>
    <scope>NUCLEOTIDE SEQUENCE [LARGE SCALE GENOMIC DNA]</scope>
    <source>
        <strain evidence="6 7">OK461</strain>
    </source>
</reference>
<dbReference type="InterPro" id="IPR036390">
    <property type="entry name" value="WH_DNA-bd_sf"/>
</dbReference>
<dbReference type="PROSITE" id="PS51118">
    <property type="entry name" value="HTH_HXLR"/>
    <property type="match status" value="1"/>
</dbReference>
<evidence type="ECO:0000313" key="7">
    <source>
        <dbReference type="Proteomes" id="UP000181942"/>
    </source>
</evidence>
<evidence type="ECO:0000256" key="3">
    <source>
        <dbReference type="ARBA" id="ARBA00023163"/>
    </source>
</evidence>
<keyword evidence="2" id="KW-0238">DNA-binding</keyword>
<dbReference type="Gene3D" id="1.10.10.10">
    <property type="entry name" value="Winged helix-like DNA-binding domain superfamily/Winged helix DNA-binding domain"/>
    <property type="match status" value="1"/>
</dbReference>
<name>A0A1I2SHY5_9ACTN</name>
<dbReference type="Proteomes" id="UP000181942">
    <property type="component" value="Unassembled WGS sequence"/>
</dbReference>
<dbReference type="Pfam" id="PF01638">
    <property type="entry name" value="HxlR"/>
    <property type="match status" value="1"/>
</dbReference>
<gene>
    <name evidence="6" type="ORF">SAMN02787118_12239</name>
</gene>
<evidence type="ECO:0000256" key="2">
    <source>
        <dbReference type="ARBA" id="ARBA00023125"/>
    </source>
</evidence>
<dbReference type="PANTHER" id="PTHR33204">
    <property type="entry name" value="TRANSCRIPTIONAL REGULATOR, MARR FAMILY"/>
    <property type="match status" value="1"/>
</dbReference>
<proteinExistence type="predicted"/>
<dbReference type="AlphaFoldDB" id="A0A1I2SHY5"/>
<keyword evidence="3" id="KW-0804">Transcription</keyword>
<evidence type="ECO:0000259" key="5">
    <source>
        <dbReference type="PROSITE" id="PS51118"/>
    </source>
</evidence>
<dbReference type="SUPFAM" id="SSF46785">
    <property type="entry name" value="Winged helix' DNA-binding domain"/>
    <property type="match status" value="1"/>
</dbReference>
<dbReference type="EMBL" id="FONR01000022">
    <property type="protein sequence ID" value="SFG52485.1"/>
    <property type="molecule type" value="Genomic_DNA"/>
</dbReference>
<organism evidence="6 7">
    <name type="scientific">Streptomyces mirabilis</name>
    <dbReference type="NCBI Taxonomy" id="68239"/>
    <lineage>
        <taxon>Bacteria</taxon>
        <taxon>Bacillati</taxon>
        <taxon>Actinomycetota</taxon>
        <taxon>Actinomycetes</taxon>
        <taxon>Kitasatosporales</taxon>
        <taxon>Streptomycetaceae</taxon>
        <taxon>Streptomyces</taxon>
    </lineage>
</organism>
<dbReference type="GO" id="GO:0003677">
    <property type="term" value="F:DNA binding"/>
    <property type="evidence" value="ECO:0007669"/>
    <property type="project" value="UniProtKB-KW"/>
</dbReference>
<keyword evidence="1" id="KW-0805">Transcription regulation</keyword>
<evidence type="ECO:0000313" key="6">
    <source>
        <dbReference type="EMBL" id="SFG52485.1"/>
    </source>
</evidence>
<dbReference type="InterPro" id="IPR002577">
    <property type="entry name" value="HTH_HxlR"/>
</dbReference>
<protein>
    <submittedName>
        <fullName evidence="6">Transcriptional regulator, HxlR family</fullName>
    </submittedName>
</protein>
<evidence type="ECO:0000256" key="1">
    <source>
        <dbReference type="ARBA" id="ARBA00023015"/>
    </source>
</evidence>
<dbReference type="PANTHER" id="PTHR33204:SF17">
    <property type="entry name" value="TRANSCRIPTIONAL REGULATORY PROTEIN"/>
    <property type="match status" value="1"/>
</dbReference>
<feature type="region of interest" description="Disordered" evidence="4">
    <location>
        <begin position="203"/>
        <end position="223"/>
    </location>
</feature>